<comment type="subcellular location">
    <subcellularLocation>
        <location evidence="1">Secreted</location>
    </subcellularLocation>
</comment>
<evidence type="ECO:0000256" key="1">
    <source>
        <dbReference type="ARBA" id="ARBA00004613"/>
    </source>
</evidence>
<keyword evidence="3 5" id="KW-0732">Signal</keyword>
<evidence type="ECO:0000256" key="4">
    <source>
        <dbReference type="SAM" id="Coils"/>
    </source>
</evidence>
<dbReference type="SMART" id="SM00110">
    <property type="entry name" value="C1Q"/>
    <property type="match status" value="1"/>
</dbReference>
<organism evidence="7 8">
    <name type="scientific">Daphnia pulex</name>
    <name type="common">Water flea</name>
    <dbReference type="NCBI Taxonomy" id="6669"/>
    <lineage>
        <taxon>Eukaryota</taxon>
        <taxon>Metazoa</taxon>
        <taxon>Ecdysozoa</taxon>
        <taxon>Arthropoda</taxon>
        <taxon>Crustacea</taxon>
        <taxon>Branchiopoda</taxon>
        <taxon>Diplostraca</taxon>
        <taxon>Cladocera</taxon>
        <taxon>Anomopoda</taxon>
        <taxon>Daphniidae</taxon>
        <taxon>Daphnia</taxon>
    </lineage>
</organism>
<sequence>MVRCFSTVHVTVLLLAWSTCSTAAAVNLEGKLQQLTDTFNQFKVEVQAKETRLQAEVAELKAKVTGLEAQLQLHESFIANLQNPTPKIANDIQPKLINGMPTSCAELKSIGHIWSGLYSVMGVNMVETIYCDFTKALGDPGLQKWIGYTDVKSVPVYFYVQKDNSFNLTNIPIPFERVVNNVGNAMNLDTGIFTAPVTGTYFFAVSGMVYFPSSPTSRQEIGLALYSNGIEIGLALADEVGTVEQFGTYDMESTLNLKSGDQVWLAIKYKSTDTYVFDNFQHQNHFTGWLLQQDFNNSAYHTSV</sequence>
<dbReference type="PANTHER" id="PTHR22923">
    <property type="entry name" value="CEREBELLIN-RELATED"/>
    <property type="match status" value="1"/>
</dbReference>
<feature type="domain" description="C1q" evidence="6">
    <location>
        <begin position="151"/>
        <end position="297"/>
    </location>
</feature>
<keyword evidence="4" id="KW-0175">Coiled coil</keyword>
<feature type="coiled-coil region" evidence="4">
    <location>
        <begin position="25"/>
        <end position="70"/>
    </location>
</feature>
<feature type="chain" id="PRO_5003237378" description="C1q domain-containing protein" evidence="5">
    <location>
        <begin position="24"/>
        <end position="304"/>
    </location>
</feature>
<feature type="signal peptide" evidence="5">
    <location>
        <begin position="1"/>
        <end position="23"/>
    </location>
</feature>
<dbReference type="Gene3D" id="2.60.120.40">
    <property type="match status" value="1"/>
</dbReference>
<dbReference type="Proteomes" id="UP000000305">
    <property type="component" value="Unassembled WGS sequence"/>
</dbReference>
<dbReference type="KEGG" id="dpx:DAPPUDRAFT_302539"/>
<dbReference type="InterPro" id="IPR001073">
    <property type="entry name" value="C1q_dom"/>
</dbReference>
<evidence type="ECO:0000256" key="2">
    <source>
        <dbReference type="ARBA" id="ARBA00022525"/>
    </source>
</evidence>
<gene>
    <name evidence="7" type="ORF">DAPPUDRAFT_302539</name>
</gene>
<dbReference type="PANTHER" id="PTHR22923:SF62">
    <property type="entry name" value="CVP18"/>
    <property type="match status" value="1"/>
</dbReference>
<dbReference type="eggNOG" id="ENOG502SNTT">
    <property type="taxonomic scope" value="Eukaryota"/>
</dbReference>
<dbReference type="GO" id="GO:0005615">
    <property type="term" value="C:extracellular space"/>
    <property type="evidence" value="ECO:0000318"/>
    <property type="project" value="GO_Central"/>
</dbReference>
<evidence type="ECO:0000313" key="7">
    <source>
        <dbReference type="EMBL" id="EFX82139.1"/>
    </source>
</evidence>
<dbReference type="InParanoid" id="E9GDT7"/>
<protein>
    <recommendedName>
        <fullName evidence="6">C1q domain-containing protein</fullName>
    </recommendedName>
</protein>
<proteinExistence type="predicted"/>
<dbReference type="InterPro" id="IPR008983">
    <property type="entry name" value="Tumour_necrosis_fac-like_dom"/>
</dbReference>
<evidence type="ECO:0000256" key="5">
    <source>
        <dbReference type="SAM" id="SignalP"/>
    </source>
</evidence>
<accession>E9GDT7</accession>
<keyword evidence="8" id="KW-1185">Reference proteome</keyword>
<evidence type="ECO:0000256" key="3">
    <source>
        <dbReference type="ARBA" id="ARBA00022729"/>
    </source>
</evidence>
<name>E9GDT7_DAPPU</name>
<dbReference type="PROSITE" id="PS50871">
    <property type="entry name" value="C1Q"/>
    <property type="match status" value="1"/>
</dbReference>
<keyword evidence="2" id="KW-0964">Secreted</keyword>
<dbReference type="OrthoDB" id="10070467at2759"/>
<evidence type="ECO:0000313" key="8">
    <source>
        <dbReference type="Proteomes" id="UP000000305"/>
    </source>
</evidence>
<dbReference type="EMBL" id="GL732540">
    <property type="protein sequence ID" value="EFX82139.1"/>
    <property type="molecule type" value="Genomic_DNA"/>
</dbReference>
<dbReference type="SUPFAM" id="SSF49842">
    <property type="entry name" value="TNF-like"/>
    <property type="match status" value="1"/>
</dbReference>
<dbReference type="InterPro" id="IPR050822">
    <property type="entry name" value="Cerebellin_Synaptic_Org"/>
</dbReference>
<evidence type="ECO:0000259" key="6">
    <source>
        <dbReference type="PROSITE" id="PS50871"/>
    </source>
</evidence>
<dbReference type="Pfam" id="PF00386">
    <property type="entry name" value="C1q"/>
    <property type="match status" value="1"/>
</dbReference>
<dbReference type="AlphaFoldDB" id="E9GDT7"/>
<dbReference type="PhylomeDB" id="E9GDT7"/>
<reference evidence="7 8" key="1">
    <citation type="journal article" date="2011" name="Science">
        <title>The ecoresponsive genome of Daphnia pulex.</title>
        <authorList>
            <person name="Colbourne J.K."/>
            <person name="Pfrender M.E."/>
            <person name="Gilbert D."/>
            <person name="Thomas W.K."/>
            <person name="Tucker A."/>
            <person name="Oakley T.H."/>
            <person name="Tokishita S."/>
            <person name="Aerts A."/>
            <person name="Arnold G.J."/>
            <person name="Basu M.K."/>
            <person name="Bauer D.J."/>
            <person name="Caceres C.E."/>
            <person name="Carmel L."/>
            <person name="Casola C."/>
            <person name="Choi J.H."/>
            <person name="Detter J.C."/>
            <person name="Dong Q."/>
            <person name="Dusheyko S."/>
            <person name="Eads B.D."/>
            <person name="Frohlich T."/>
            <person name="Geiler-Samerotte K.A."/>
            <person name="Gerlach D."/>
            <person name="Hatcher P."/>
            <person name="Jogdeo S."/>
            <person name="Krijgsveld J."/>
            <person name="Kriventseva E.V."/>
            <person name="Kultz D."/>
            <person name="Laforsch C."/>
            <person name="Lindquist E."/>
            <person name="Lopez J."/>
            <person name="Manak J.R."/>
            <person name="Muller J."/>
            <person name="Pangilinan J."/>
            <person name="Patwardhan R.P."/>
            <person name="Pitluck S."/>
            <person name="Pritham E.J."/>
            <person name="Rechtsteiner A."/>
            <person name="Rho M."/>
            <person name="Rogozin I.B."/>
            <person name="Sakarya O."/>
            <person name="Salamov A."/>
            <person name="Schaack S."/>
            <person name="Shapiro H."/>
            <person name="Shiga Y."/>
            <person name="Skalitzky C."/>
            <person name="Smith Z."/>
            <person name="Souvorov A."/>
            <person name="Sung W."/>
            <person name="Tang Z."/>
            <person name="Tsuchiya D."/>
            <person name="Tu H."/>
            <person name="Vos H."/>
            <person name="Wang M."/>
            <person name="Wolf Y.I."/>
            <person name="Yamagata H."/>
            <person name="Yamada T."/>
            <person name="Ye Y."/>
            <person name="Shaw J.R."/>
            <person name="Andrews J."/>
            <person name="Crease T.J."/>
            <person name="Tang H."/>
            <person name="Lucas S.M."/>
            <person name="Robertson H.M."/>
            <person name="Bork P."/>
            <person name="Koonin E.V."/>
            <person name="Zdobnov E.M."/>
            <person name="Grigoriev I.V."/>
            <person name="Lynch M."/>
            <person name="Boore J.L."/>
        </authorList>
    </citation>
    <scope>NUCLEOTIDE SEQUENCE [LARGE SCALE GENOMIC DNA]</scope>
</reference>
<dbReference type="HOGENOM" id="CLU_068539_0_0_1"/>